<dbReference type="PROSITE" id="PS51257">
    <property type="entry name" value="PROKAR_LIPOPROTEIN"/>
    <property type="match status" value="1"/>
</dbReference>
<reference evidence="2 3" key="1">
    <citation type="submission" date="2024-06" db="EMBL/GenBank/DDBJ databases">
        <title>Genomic Encyclopedia of Type Strains, Phase IV (KMG-IV): sequencing the most valuable type-strain genomes for metagenomic binning, comparative biology and taxonomic classification.</title>
        <authorList>
            <person name="Goeker M."/>
        </authorList>
    </citation>
    <scope>NUCLEOTIDE SEQUENCE [LARGE SCALE GENOMIC DNA]</scope>
    <source>
        <strain evidence="2 3">DSM 29388</strain>
    </source>
</reference>
<evidence type="ECO:0000313" key="2">
    <source>
        <dbReference type="EMBL" id="MET3732964.1"/>
    </source>
</evidence>
<feature type="chain" id="PRO_5045493473" description="DUF4296 domain-containing protein" evidence="1">
    <location>
        <begin position="22"/>
        <end position="158"/>
    </location>
</feature>
<accession>A0ABV2LWN7</accession>
<evidence type="ECO:0000313" key="3">
    <source>
        <dbReference type="Proteomes" id="UP001549146"/>
    </source>
</evidence>
<protein>
    <recommendedName>
        <fullName evidence="4">DUF4296 domain-containing protein</fullName>
    </recommendedName>
</protein>
<organism evidence="2 3">
    <name type="scientific">Moheibacter stercoris</name>
    <dbReference type="NCBI Taxonomy" id="1628251"/>
    <lineage>
        <taxon>Bacteria</taxon>
        <taxon>Pseudomonadati</taxon>
        <taxon>Bacteroidota</taxon>
        <taxon>Flavobacteriia</taxon>
        <taxon>Flavobacteriales</taxon>
        <taxon>Weeksellaceae</taxon>
        <taxon>Moheibacter</taxon>
    </lineage>
</organism>
<comment type="caution">
    <text evidence="2">The sequence shown here is derived from an EMBL/GenBank/DDBJ whole genome shotgun (WGS) entry which is preliminary data.</text>
</comment>
<dbReference type="Proteomes" id="UP001549146">
    <property type="component" value="Unassembled WGS sequence"/>
</dbReference>
<evidence type="ECO:0000256" key="1">
    <source>
        <dbReference type="SAM" id="SignalP"/>
    </source>
</evidence>
<dbReference type="RefSeq" id="WP_354510685.1">
    <property type="nucleotide sequence ID" value="NZ_JBEPMO010000025.1"/>
</dbReference>
<name>A0ABV2LWN7_9FLAO</name>
<evidence type="ECO:0008006" key="4">
    <source>
        <dbReference type="Google" id="ProtNLM"/>
    </source>
</evidence>
<keyword evidence="3" id="KW-1185">Reference proteome</keyword>
<feature type="signal peptide" evidence="1">
    <location>
        <begin position="1"/>
        <end position="21"/>
    </location>
</feature>
<proteinExistence type="predicted"/>
<gene>
    <name evidence="2" type="ORF">ABID46_002556</name>
</gene>
<keyword evidence="1" id="KW-0732">Signal</keyword>
<sequence>MKKCIVFLVILVLLISCSGKTAIGYNDTIIQPQLEIVDKLDSLFSPQVSLQDIERHRSELIDISDNALTKIKKLEDYNGNSSFKMAAIKYFTFVSNYYLTTPNIDSLIYNFNSPERLENLTDEQLNKTKSDFEHFLNLENELLDEQKKFAEDTGMKLN</sequence>
<dbReference type="EMBL" id="JBEPMO010000025">
    <property type="protein sequence ID" value="MET3732964.1"/>
    <property type="molecule type" value="Genomic_DNA"/>
</dbReference>